<dbReference type="RefSeq" id="XP_024943927.1">
    <property type="nucleotide sequence ID" value="XM_025088159.1"/>
</dbReference>
<dbReference type="PANTHER" id="PTHR31649">
    <property type="entry name" value="AGAP009604-PA"/>
    <property type="match status" value="1"/>
</dbReference>
<keyword evidence="1" id="KW-1133">Transmembrane helix</keyword>
<name>A0AAJ7W4S7_CEPCN</name>
<organism evidence="2 3">
    <name type="scientific">Cephus cinctus</name>
    <name type="common">Wheat stem sawfly</name>
    <dbReference type="NCBI Taxonomy" id="211228"/>
    <lineage>
        <taxon>Eukaryota</taxon>
        <taxon>Metazoa</taxon>
        <taxon>Ecdysozoa</taxon>
        <taxon>Arthropoda</taxon>
        <taxon>Hexapoda</taxon>
        <taxon>Insecta</taxon>
        <taxon>Pterygota</taxon>
        <taxon>Neoptera</taxon>
        <taxon>Endopterygota</taxon>
        <taxon>Hymenoptera</taxon>
        <taxon>Cephoidea</taxon>
        <taxon>Cephidae</taxon>
        <taxon>Cephus</taxon>
    </lineage>
</organism>
<evidence type="ECO:0000313" key="3">
    <source>
        <dbReference type="RefSeq" id="XP_024943927.1"/>
    </source>
</evidence>
<proteinExistence type="predicted"/>
<sequence length="421" mass="47913">MPPYRWVQPSPHRSFPDMAVRGGRDQDGSPIFVGRAFHEGDMIPAKVIPDKCVAYVAYNGEEHAKDDYEILCYGDFAWEFSSNGSIPPGALVAGQTSEGEPLFVGRVLHNGSQTIGKIQASHGCLYIPFDGEELSFTDYEVLVAHYVITMAGECRTIDFNRYFNFVSLRIYTLFFALGIPIISKIYYIELQFYQNSKQMISQISSFFFLRIWIIVHSGSPFAAPSQIAVHHQIIENKDIQFGWTRFFRSSRPFDYIHKTEFKCHGIHYLFNFRYHSKIFELKWVHGRSLYIPDGAVRGGTDIDGTEIFVGRANHEGEMIPAKVIPSKDVAYVCWGGDEHAKRDYEILCQKVFRWIPSNDGHIPENAVSTGYTPDGEPLYVGRTFHEGSLTVGKVQSSHSCLYIPFDGKEVSYNEYEVLILD</sequence>
<feature type="transmembrane region" description="Helical" evidence="1">
    <location>
        <begin position="168"/>
        <end position="187"/>
    </location>
</feature>
<evidence type="ECO:0000256" key="1">
    <source>
        <dbReference type="SAM" id="Phobius"/>
    </source>
</evidence>
<dbReference type="KEGG" id="ccin:107270855"/>
<keyword evidence="1" id="KW-0812">Transmembrane</keyword>
<protein>
    <submittedName>
        <fullName evidence="3">Uncharacterized protein LOC107270855</fullName>
    </submittedName>
</protein>
<dbReference type="SMART" id="SM00696">
    <property type="entry name" value="DM9"/>
    <property type="match status" value="4"/>
</dbReference>
<evidence type="ECO:0000313" key="2">
    <source>
        <dbReference type="Proteomes" id="UP000694920"/>
    </source>
</evidence>
<dbReference type="Pfam" id="PF11901">
    <property type="entry name" value="DM9"/>
    <property type="match status" value="2"/>
</dbReference>
<keyword evidence="1" id="KW-0472">Membrane</keyword>
<gene>
    <name evidence="3" type="primary">LOC107270855</name>
</gene>
<dbReference type="Proteomes" id="UP000694920">
    <property type="component" value="Unplaced"/>
</dbReference>
<reference evidence="3" key="1">
    <citation type="submission" date="2025-08" db="UniProtKB">
        <authorList>
            <consortium name="RefSeq"/>
        </authorList>
    </citation>
    <scope>IDENTIFICATION</scope>
</reference>
<dbReference type="PANTHER" id="PTHR31649:SF1">
    <property type="entry name" value="FARNESOIC ACID O-METHYL TRANSFERASE DOMAIN-CONTAINING PROTEIN"/>
    <property type="match status" value="1"/>
</dbReference>
<dbReference type="AlphaFoldDB" id="A0AAJ7W4S7"/>
<keyword evidence="2" id="KW-1185">Reference proteome</keyword>
<dbReference type="GeneID" id="107270855"/>
<accession>A0AAJ7W4S7</accession>
<dbReference type="InterPro" id="IPR006616">
    <property type="entry name" value="DM9_repeat"/>
</dbReference>